<name>A0ACD5DD61_9LACO</name>
<sequence>MSHMFSFNATTIITAVITAIGGWIVANHNDSTSREGIYAEHVQDQWDRIDTLSNQLDKVIQERDDLRAQVEELSNQVKEQSRVIDELNTSINSLKKDMEGRNT</sequence>
<organism evidence="1 2">
    <name type="scientific">Lentilactobacillus terminaliae</name>
    <dbReference type="NCBI Taxonomy" id="3003483"/>
    <lineage>
        <taxon>Bacteria</taxon>
        <taxon>Bacillati</taxon>
        <taxon>Bacillota</taxon>
        <taxon>Bacilli</taxon>
        <taxon>Lactobacillales</taxon>
        <taxon>Lactobacillaceae</taxon>
        <taxon>Lentilactobacillus</taxon>
    </lineage>
</organism>
<evidence type="ECO:0000313" key="1">
    <source>
        <dbReference type="EMBL" id="XFD39088.1"/>
    </source>
</evidence>
<evidence type="ECO:0000313" key="2">
    <source>
        <dbReference type="Proteomes" id="UP001149860"/>
    </source>
</evidence>
<dbReference type="Proteomes" id="UP001149860">
    <property type="component" value="Chromosome"/>
</dbReference>
<dbReference type="EMBL" id="CP168151">
    <property type="protein sequence ID" value="XFD39088.1"/>
    <property type="molecule type" value="Genomic_DNA"/>
</dbReference>
<reference evidence="1" key="1">
    <citation type="submission" date="2024-08" db="EMBL/GenBank/DDBJ databases">
        <title>Lentilactobacillus sp. nov., isolated from tree bark.</title>
        <authorList>
            <person name="Phuengjayaem S."/>
            <person name="Tanasupawat S."/>
        </authorList>
    </citation>
    <scope>NUCLEOTIDE SEQUENCE</scope>
    <source>
        <strain evidence="1">SPB1-3</strain>
    </source>
</reference>
<proteinExistence type="predicted"/>
<accession>A0ACD5DD61</accession>
<protein>
    <submittedName>
        <fullName evidence="1">Uncharacterized protein</fullName>
    </submittedName>
</protein>
<gene>
    <name evidence="1" type="ORF">O0236_006535</name>
</gene>
<keyword evidence="2" id="KW-1185">Reference proteome</keyword>